<feature type="chain" id="PRO_5032895015" description="Secreted protein" evidence="1">
    <location>
        <begin position="19"/>
        <end position="117"/>
    </location>
</feature>
<evidence type="ECO:0000313" key="3">
    <source>
        <dbReference type="Proteomes" id="UP000663880"/>
    </source>
</evidence>
<feature type="signal peptide" evidence="1">
    <location>
        <begin position="1"/>
        <end position="18"/>
    </location>
</feature>
<dbReference type="AlphaFoldDB" id="A0A821SZ09"/>
<protein>
    <recommendedName>
        <fullName evidence="4">Secreted protein</fullName>
    </recommendedName>
</protein>
<keyword evidence="3" id="KW-1185">Reference proteome</keyword>
<evidence type="ECO:0008006" key="4">
    <source>
        <dbReference type="Google" id="ProtNLM"/>
    </source>
</evidence>
<evidence type="ECO:0000313" key="2">
    <source>
        <dbReference type="EMBL" id="CAF4864271.1"/>
    </source>
</evidence>
<keyword evidence="1" id="KW-0732">Signal</keyword>
<dbReference type="Proteomes" id="UP000663880">
    <property type="component" value="Unassembled WGS sequence"/>
</dbReference>
<dbReference type="EMBL" id="CAJOBZ010000021">
    <property type="protein sequence ID" value="CAF4864271.1"/>
    <property type="molecule type" value="Genomic_DNA"/>
</dbReference>
<reference evidence="2" key="1">
    <citation type="submission" date="2021-02" db="EMBL/GenBank/DDBJ databases">
        <authorList>
            <person name="Steward A R."/>
        </authorList>
    </citation>
    <scope>NUCLEOTIDE SEQUENCE</scope>
</reference>
<organism evidence="2 3">
    <name type="scientific">Pieris macdunnoughi</name>
    <dbReference type="NCBI Taxonomy" id="345717"/>
    <lineage>
        <taxon>Eukaryota</taxon>
        <taxon>Metazoa</taxon>
        <taxon>Ecdysozoa</taxon>
        <taxon>Arthropoda</taxon>
        <taxon>Hexapoda</taxon>
        <taxon>Insecta</taxon>
        <taxon>Pterygota</taxon>
        <taxon>Neoptera</taxon>
        <taxon>Endopterygota</taxon>
        <taxon>Lepidoptera</taxon>
        <taxon>Glossata</taxon>
        <taxon>Ditrysia</taxon>
        <taxon>Papilionoidea</taxon>
        <taxon>Pieridae</taxon>
        <taxon>Pierinae</taxon>
        <taxon>Pieris</taxon>
    </lineage>
</organism>
<comment type="caution">
    <text evidence="2">The sequence shown here is derived from an EMBL/GenBank/DDBJ whole genome shotgun (WGS) entry which is preliminary data.</text>
</comment>
<evidence type="ECO:0000256" key="1">
    <source>
        <dbReference type="SAM" id="SignalP"/>
    </source>
</evidence>
<gene>
    <name evidence="2" type="ORF">PMACD_LOCUS8178</name>
</gene>
<proteinExistence type="predicted"/>
<accession>A0A821SZ09</accession>
<name>A0A821SZ09_9NEOP</name>
<sequence>MVWWRGARFALSLAVGTATLNTGGGERHRASTLTLQLFLRLPELLQFGEVLVEDEHLGEAERGHGGRRARITLSGRAALFVRVHSATTRAHRLSPTKALSHPQPPPWTLLRHHVTLK</sequence>